<dbReference type="Gene3D" id="1.20.1280.50">
    <property type="match status" value="1"/>
</dbReference>
<reference evidence="2 3" key="1">
    <citation type="journal article" date="2019" name="Nat. Ecol. Evol.">
        <title>Megaphylogeny resolves global patterns of mushroom evolution.</title>
        <authorList>
            <person name="Varga T."/>
            <person name="Krizsan K."/>
            <person name="Foldi C."/>
            <person name="Dima B."/>
            <person name="Sanchez-Garcia M."/>
            <person name="Sanchez-Ramirez S."/>
            <person name="Szollosi G.J."/>
            <person name="Szarkandi J.G."/>
            <person name="Papp V."/>
            <person name="Albert L."/>
            <person name="Andreopoulos W."/>
            <person name="Angelini C."/>
            <person name="Antonin V."/>
            <person name="Barry K.W."/>
            <person name="Bougher N.L."/>
            <person name="Buchanan P."/>
            <person name="Buyck B."/>
            <person name="Bense V."/>
            <person name="Catcheside P."/>
            <person name="Chovatia M."/>
            <person name="Cooper J."/>
            <person name="Damon W."/>
            <person name="Desjardin D."/>
            <person name="Finy P."/>
            <person name="Geml J."/>
            <person name="Haridas S."/>
            <person name="Hughes K."/>
            <person name="Justo A."/>
            <person name="Karasinski D."/>
            <person name="Kautmanova I."/>
            <person name="Kiss B."/>
            <person name="Kocsube S."/>
            <person name="Kotiranta H."/>
            <person name="LaButti K.M."/>
            <person name="Lechner B.E."/>
            <person name="Liimatainen K."/>
            <person name="Lipzen A."/>
            <person name="Lukacs Z."/>
            <person name="Mihaltcheva S."/>
            <person name="Morgado L.N."/>
            <person name="Niskanen T."/>
            <person name="Noordeloos M.E."/>
            <person name="Ohm R.A."/>
            <person name="Ortiz-Santana B."/>
            <person name="Ovrebo C."/>
            <person name="Racz N."/>
            <person name="Riley R."/>
            <person name="Savchenko A."/>
            <person name="Shiryaev A."/>
            <person name="Soop K."/>
            <person name="Spirin V."/>
            <person name="Szebenyi C."/>
            <person name="Tomsovsky M."/>
            <person name="Tulloss R.E."/>
            <person name="Uehling J."/>
            <person name="Grigoriev I.V."/>
            <person name="Vagvolgyi C."/>
            <person name="Papp T."/>
            <person name="Martin F.M."/>
            <person name="Miettinen O."/>
            <person name="Hibbett D.S."/>
            <person name="Nagy L.G."/>
        </authorList>
    </citation>
    <scope>NUCLEOTIDE SEQUENCE [LARGE SCALE GENOMIC DNA]</scope>
    <source>
        <strain evidence="2 3">CBS 962.96</strain>
    </source>
</reference>
<proteinExistence type="predicted"/>
<evidence type="ECO:0000313" key="2">
    <source>
        <dbReference type="EMBL" id="THV06939.1"/>
    </source>
</evidence>
<feature type="non-terminal residue" evidence="2">
    <location>
        <position position="146"/>
    </location>
</feature>
<gene>
    <name evidence="2" type="ORF">K435DRAFT_644221</name>
</gene>
<accession>A0A4S8MW27</accession>
<dbReference type="Proteomes" id="UP000297245">
    <property type="component" value="Unassembled WGS sequence"/>
</dbReference>
<organism evidence="2 3">
    <name type="scientific">Dendrothele bispora (strain CBS 962.96)</name>
    <dbReference type="NCBI Taxonomy" id="1314807"/>
    <lineage>
        <taxon>Eukaryota</taxon>
        <taxon>Fungi</taxon>
        <taxon>Dikarya</taxon>
        <taxon>Basidiomycota</taxon>
        <taxon>Agaricomycotina</taxon>
        <taxon>Agaricomycetes</taxon>
        <taxon>Agaricomycetidae</taxon>
        <taxon>Agaricales</taxon>
        <taxon>Agaricales incertae sedis</taxon>
        <taxon>Dendrothele</taxon>
    </lineage>
</organism>
<keyword evidence="1" id="KW-0175">Coiled coil</keyword>
<evidence type="ECO:0000313" key="3">
    <source>
        <dbReference type="Proteomes" id="UP000297245"/>
    </source>
</evidence>
<keyword evidence="3" id="KW-1185">Reference proteome</keyword>
<dbReference type="OrthoDB" id="2269034at2759"/>
<sequence length="146" mass="16914">MVCQDCSASSRLYTYNLPDIQNRLRTDFNPSDASQLSEIKEMIRCAEDDLKAYRAEILRLESKVMVLSTKSDMLKKHTEKIRSLLSPVHRVPNEVLGHIFSYCCETLFPVDDSLASWRHRNGFLSVCSRWREVGLTTPQIWSVIYL</sequence>
<dbReference type="AlphaFoldDB" id="A0A4S8MW27"/>
<feature type="coiled-coil region" evidence="1">
    <location>
        <begin position="36"/>
        <end position="70"/>
    </location>
</feature>
<evidence type="ECO:0000256" key="1">
    <source>
        <dbReference type="SAM" id="Coils"/>
    </source>
</evidence>
<name>A0A4S8MW27_DENBC</name>
<dbReference type="EMBL" id="ML179040">
    <property type="protein sequence ID" value="THV06939.1"/>
    <property type="molecule type" value="Genomic_DNA"/>
</dbReference>
<protein>
    <submittedName>
        <fullName evidence="2">Uncharacterized protein</fullName>
    </submittedName>
</protein>